<dbReference type="PANTHER" id="PTHR44379">
    <property type="entry name" value="OXIDOREDUCTASE WITH IRON-SULFUR SUBUNIT"/>
    <property type="match status" value="1"/>
</dbReference>
<keyword evidence="1" id="KW-0001">2Fe-2S</keyword>
<evidence type="ECO:0000256" key="2">
    <source>
        <dbReference type="ARBA" id="ARBA00022723"/>
    </source>
</evidence>
<gene>
    <name evidence="6" type="ORF">HK414_09110</name>
</gene>
<dbReference type="InterPro" id="IPR036884">
    <property type="entry name" value="2Fe-2S-bd_dom_sf"/>
</dbReference>
<keyword evidence="3" id="KW-0408">Iron</keyword>
<evidence type="ECO:0000313" key="7">
    <source>
        <dbReference type="Proteomes" id="UP000500826"/>
    </source>
</evidence>
<evidence type="ECO:0000256" key="4">
    <source>
        <dbReference type="ARBA" id="ARBA00023014"/>
    </source>
</evidence>
<feature type="domain" description="2Fe-2S ferredoxin-type" evidence="5">
    <location>
        <begin position="2"/>
        <end position="78"/>
    </location>
</feature>
<accession>A0ABX6P8H6</accession>
<reference evidence="6 7" key="1">
    <citation type="submission" date="2020-05" db="EMBL/GenBank/DDBJ databases">
        <title>Ramlibacter rhizophilus sp. nov., isolated from rhizosphere soil of national flower Mugunghwa from South Korea.</title>
        <authorList>
            <person name="Zheng-Fei Y."/>
            <person name="Huan T."/>
        </authorList>
    </citation>
    <scope>NUCLEOTIDE SEQUENCE [LARGE SCALE GENOMIC DNA]</scope>
    <source>
        <strain evidence="6 7">H242</strain>
    </source>
</reference>
<dbReference type="PROSITE" id="PS51085">
    <property type="entry name" value="2FE2S_FER_2"/>
    <property type="match status" value="1"/>
</dbReference>
<dbReference type="SUPFAM" id="SSF47741">
    <property type="entry name" value="CO dehydrogenase ISP C-domain like"/>
    <property type="match status" value="1"/>
</dbReference>
<protein>
    <submittedName>
        <fullName evidence="6">(2Fe-2S)-binding protein</fullName>
    </submittedName>
</protein>
<dbReference type="InterPro" id="IPR051452">
    <property type="entry name" value="Diverse_Oxidoreductases"/>
</dbReference>
<dbReference type="Gene3D" id="1.10.150.120">
    <property type="entry name" value="[2Fe-2S]-binding domain"/>
    <property type="match status" value="1"/>
</dbReference>
<dbReference type="EMBL" id="CP053418">
    <property type="protein sequence ID" value="QJW85774.1"/>
    <property type="molecule type" value="Genomic_DNA"/>
</dbReference>
<evidence type="ECO:0000256" key="1">
    <source>
        <dbReference type="ARBA" id="ARBA00022714"/>
    </source>
</evidence>
<dbReference type="Pfam" id="PF00111">
    <property type="entry name" value="Fer2"/>
    <property type="match status" value="1"/>
</dbReference>
<reference evidence="6 7" key="2">
    <citation type="submission" date="2020-05" db="EMBL/GenBank/DDBJ databases">
        <authorList>
            <person name="Khan S.A."/>
            <person name="Jeon C.O."/>
            <person name="Chun B.H."/>
        </authorList>
    </citation>
    <scope>NUCLEOTIDE SEQUENCE [LARGE SCALE GENOMIC DNA]</scope>
    <source>
        <strain evidence="6 7">H242</strain>
    </source>
</reference>
<dbReference type="InterPro" id="IPR002888">
    <property type="entry name" value="2Fe-2S-bd"/>
</dbReference>
<evidence type="ECO:0000256" key="3">
    <source>
        <dbReference type="ARBA" id="ARBA00023004"/>
    </source>
</evidence>
<dbReference type="Gene3D" id="3.10.20.30">
    <property type="match status" value="1"/>
</dbReference>
<dbReference type="Proteomes" id="UP000500826">
    <property type="component" value="Chromosome"/>
</dbReference>
<name>A0ABX6P8H6_9BURK</name>
<dbReference type="InterPro" id="IPR001041">
    <property type="entry name" value="2Fe-2S_ferredoxin-type"/>
</dbReference>
<evidence type="ECO:0000313" key="6">
    <source>
        <dbReference type="EMBL" id="QJW85774.1"/>
    </source>
</evidence>
<evidence type="ECO:0000259" key="5">
    <source>
        <dbReference type="PROSITE" id="PS51085"/>
    </source>
</evidence>
<organism evidence="6 7">
    <name type="scientific">Ramlibacter terrae</name>
    <dbReference type="NCBI Taxonomy" id="2732511"/>
    <lineage>
        <taxon>Bacteria</taxon>
        <taxon>Pseudomonadati</taxon>
        <taxon>Pseudomonadota</taxon>
        <taxon>Betaproteobacteria</taxon>
        <taxon>Burkholderiales</taxon>
        <taxon>Comamonadaceae</taxon>
        <taxon>Ramlibacter</taxon>
    </lineage>
</organism>
<sequence>MKVVRLTLNGVERALAAAPAARLLDVLRDDLGLKATRFGCGLNQCGACHVLVDGRAQAACDTPLWAVEGKSVVTVEGFDAPGIPPGLREAFIAEQALQCGYCTSGMLVGAAALLLRNPKPTDAQVREALDGNLCRCGAHNRIVRAVLRAAASA</sequence>
<dbReference type="InterPro" id="IPR012675">
    <property type="entry name" value="Beta-grasp_dom_sf"/>
</dbReference>
<dbReference type="InterPro" id="IPR036010">
    <property type="entry name" value="2Fe-2S_ferredoxin-like_sf"/>
</dbReference>
<dbReference type="Pfam" id="PF01799">
    <property type="entry name" value="Fer2_2"/>
    <property type="match status" value="1"/>
</dbReference>
<dbReference type="SUPFAM" id="SSF54292">
    <property type="entry name" value="2Fe-2S ferredoxin-like"/>
    <property type="match status" value="1"/>
</dbReference>
<keyword evidence="2" id="KW-0479">Metal-binding</keyword>
<keyword evidence="4" id="KW-0411">Iron-sulfur</keyword>
<keyword evidence="7" id="KW-1185">Reference proteome</keyword>
<dbReference type="PANTHER" id="PTHR44379:SF6">
    <property type="entry name" value="BLR6046 PROTEIN"/>
    <property type="match status" value="1"/>
</dbReference>
<proteinExistence type="predicted"/>